<sequence>MREPSQATTRWRTRPGRLEISLSTARFRPTPDTSEPVATRVAGPVVVVPRRFSLGDDPRVIAANELFDRIVDLVADAGLTPLVVDDPFVALSGVSGLVLPGGGDINPQRYGQATTEVVYDVNDEQDELDFTLAARAQDAGLPVLGICRGAQVLNVLRGGDLQIDLVPSEVPHRSVTAGELFGWHTVALTADSRVHAAHDSDRIVVASAHHQGIASLGAGLVATGYAADGLIESFEAVDGWVLAVQWHPEAPGTSEAVRRAPFVALARRIESAATPDRSAPTAC</sequence>
<keyword evidence="1" id="KW-0378">Hydrolase</keyword>
<dbReference type="PANTHER" id="PTHR43235">
    <property type="entry name" value="GLUTAMINE AMIDOTRANSFERASE PB2B2.05-RELATED"/>
    <property type="match status" value="1"/>
</dbReference>
<organism evidence="1">
    <name type="scientific">Mycolicibacterium mucogenicum DSM 44124</name>
    <dbReference type="NCBI Taxonomy" id="1226753"/>
    <lineage>
        <taxon>Bacteria</taxon>
        <taxon>Bacillati</taxon>
        <taxon>Actinomycetota</taxon>
        <taxon>Actinomycetes</taxon>
        <taxon>Mycobacteriales</taxon>
        <taxon>Mycobacteriaceae</taxon>
        <taxon>Mycolicibacterium</taxon>
    </lineage>
</organism>
<dbReference type="SUPFAM" id="SSF52317">
    <property type="entry name" value="Class I glutamine amidotransferase-like"/>
    <property type="match status" value="1"/>
</dbReference>
<accession>A0A8H2JIX6</accession>
<comment type="caution">
    <text evidence="1">The sequence shown here is derived from an EMBL/GenBank/DDBJ whole genome shotgun (WGS) entry which is preliminary data.</text>
</comment>
<dbReference type="InterPro" id="IPR044668">
    <property type="entry name" value="PuuD-like"/>
</dbReference>
<dbReference type="EMBL" id="POTL01000001">
    <property type="protein sequence ID" value="TLH55901.1"/>
    <property type="molecule type" value="Genomic_DNA"/>
</dbReference>
<proteinExistence type="predicted"/>
<dbReference type="InterPro" id="IPR011697">
    <property type="entry name" value="Peptidase_C26"/>
</dbReference>
<gene>
    <name evidence="1" type="ORF">C1S78_29085</name>
</gene>
<name>A0A8H2JIX6_MYCMU</name>
<dbReference type="GO" id="GO:0016811">
    <property type="term" value="F:hydrolase activity, acting on carbon-nitrogen (but not peptide) bonds, in linear amides"/>
    <property type="evidence" value="ECO:0007669"/>
    <property type="project" value="InterPro"/>
</dbReference>
<dbReference type="Pfam" id="PF07722">
    <property type="entry name" value="Peptidase_C26"/>
    <property type="match status" value="1"/>
</dbReference>
<dbReference type="GO" id="GO:0005829">
    <property type="term" value="C:cytosol"/>
    <property type="evidence" value="ECO:0007669"/>
    <property type="project" value="TreeGrafter"/>
</dbReference>
<dbReference type="PROSITE" id="PS51273">
    <property type="entry name" value="GATASE_TYPE_1"/>
    <property type="match status" value="1"/>
</dbReference>
<dbReference type="Gene3D" id="3.40.50.880">
    <property type="match status" value="1"/>
</dbReference>
<evidence type="ECO:0000313" key="1">
    <source>
        <dbReference type="EMBL" id="TLH55901.1"/>
    </source>
</evidence>
<reference evidence="1" key="1">
    <citation type="submission" date="2018-01" db="EMBL/GenBank/DDBJ databases">
        <title>Comparative genomics of Mycobacterium mucogenicum and Mycobacterium neoaurum clade members emphasizing tRNA and non-coding RNA.</title>
        <authorList>
            <person name="Behra P.R.K."/>
            <person name="Pettersson B.M.F."/>
            <person name="Das S."/>
            <person name="Dasgupta S."/>
            <person name="Kirsebom L.A."/>
        </authorList>
    </citation>
    <scope>NUCLEOTIDE SEQUENCE</scope>
    <source>
        <strain evidence="1">DSM 44124</strain>
    </source>
</reference>
<protein>
    <submittedName>
        <fullName evidence="1">Gamma-glutamyl-gamma-aminobutyrate hydrolase</fullName>
    </submittedName>
</protein>
<dbReference type="InterPro" id="IPR029062">
    <property type="entry name" value="Class_I_gatase-like"/>
</dbReference>
<dbReference type="PANTHER" id="PTHR43235:SF1">
    <property type="entry name" value="GLUTAMINE AMIDOTRANSFERASE PB2B2.05-RELATED"/>
    <property type="match status" value="1"/>
</dbReference>
<dbReference type="AlphaFoldDB" id="A0A8H2JIX6"/>